<protein>
    <recommendedName>
        <fullName evidence="1">Knr4/Smi1-like domain-containing protein</fullName>
    </recommendedName>
</protein>
<gene>
    <name evidence="2" type="ORF">LR394_25980</name>
</gene>
<name>A0A9X1NHW8_9ACTN</name>
<comment type="caution">
    <text evidence="2">The sequence shown here is derived from an EMBL/GenBank/DDBJ whole genome shotgun (WGS) entry which is preliminary data.</text>
</comment>
<evidence type="ECO:0000313" key="2">
    <source>
        <dbReference type="EMBL" id="MCD5314360.1"/>
    </source>
</evidence>
<dbReference type="SMART" id="SM00860">
    <property type="entry name" value="SMI1_KNR4"/>
    <property type="match status" value="1"/>
</dbReference>
<sequence>MPRSLLSHLSLRSWLERWSQEAIEQAEAIGLNVTDEMRASGWIGAEPASAPAVAAAEARLGRALPPSLREFYAVTDGWPVLSMDFGGIRPVGEIGWTRDLDPDLIEAWPADQEPDADDGAPLLRRSLLLNTGPDRFLLDPAHVEQNEWAAVSFTSWYPGAGEQQPSFRAELEDHYATFVNFDVPRSQTRAEIADQVEHAYRSLLAGRREEEDIFEQAGRFGDERAQVLAIQVNALTGAPADHSDLIWRSRAVTGDAAVQNDLLPLLVIGALDPAAGEEHRMTSFSQSAPPEFASQARQLAVRYRFERGLTASFSRTPVFARAVDQARALIQAGRENEAFDVVLGGLRPWTPESGMHLAPLGLLWDKELGPLMTAERRRRLLASPRATELRSS</sequence>
<dbReference type="EMBL" id="JAJOMB010000016">
    <property type="protein sequence ID" value="MCD5314360.1"/>
    <property type="molecule type" value="Genomic_DNA"/>
</dbReference>
<organism evidence="2 3">
    <name type="scientific">Kineosporia babensis</name>
    <dbReference type="NCBI Taxonomy" id="499548"/>
    <lineage>
        <taxon>Bacteria</taxon>
        <taxon>Bacillati</taxon>
        <taxon>Actinomycetota</taxon>
        <taxon>Actinomycetes</taxon>
        <taxon>Kineosporiales</taxon>
        <taxon>Kineosporiaceae</taxon>
        <taxon>Kineosporia</taxon>
    </lineage>
</organism>
<feature type="domain" description="Knr4/Smi1-like" evidence="1">
    <location>
        <begin position="47"/>
        <end position="206"/>
    </location>
</feature>
<dbReference type="InterPro" id="IPR037883">
    <property type="entry name" value="Knr4/Smi1-like_sf"/>
</dbReference>
<dbReference type="AlphaFoldDB" id="A0A9X1NHW8"/>
<evidence type="ECO:0000313" key="3">
    <source>
        <dbReference type="Proteomes" id="UP001138997"/>
    </source>
</evidence>
<dbReference type="InterPro" id="IPR018958">
    <property type="entry name" value="Knr4/Smi1-like_dom"/>
</dbReference>
<reference evidence="2" key="1">
    <citation type="submission" date="2021-11" db="EMBL/GenBank/DDBJ databases">
        <title>Streptomyces corallinus and Kineosporia corallina sp. nov., two new coral-derived marine actinobacteria.</title>
        <authorList>
            <person name="Buangrab K."/>
            <person name="Sutthacheep M."/>
            <person name="Yeemin T."/>
            <person name="Harunari E."/>
            <person name="Igarashi Y."/>
            <person name="Sripreechasak P."/>
            <person name="Kanchanasin P."/>
            <person name="Tanasupawat S."/>
            <person name="Phongsopitanun W."/>
        </authorList>
    </citation>
    <scope>NUCLEOTIDE SEQUENCE</scope>
    <source>
        <strain evidence="2">JCM 31032</strain>
    </source>
</reference>
<dbReference type="RefSeq" id="WP_231446805.1">
    <property type="nucleotide sequence ID" value="NZ_JAJOMB010000016.1"/>
</dbReference>
<accession>A0A9X1NHW8</accession>
<dbReference type="SUPFAM" id="SSF160631">
    <property type="entry name" value="SMI1/KNR4-like"/>
    <property type="match status" value="1"/>
</dbReference>
<dbReference type="Proteomes" id="UP001138997">
    <property type="component" value="Unassembled WGS sequence"/>
</dbReference>
<proteinExistence type="predicted"/>
<keyword evidence="3" id="KW-1185">Reference proteome</keyword>
<evidence type="ECO:0000259" key="1">
    <source>
        <dbReference type="SMART" id="SM00860"/>
    </source>
</evidence>